<dbReference type="CDD" id="cd05311">
    <property type="entry name" value="NAD_bind_2_malic_enz"/>
    <property type="match status" value="1"/>
</dbReference>
<evidence type="ECO:0000313" key="11">
    <source>
        <dbReference type="Proteomes" id="UP000249873"/>
    </source>
</evidence>
<dbReference type="GO" id="GO:0016616">
    <property type="term" value="F:oxidoreductase activity, acting on the CH-OH group of donors, NAD or NADP as acceptor"/>
    <property type="evidence" value="ECO:0007669"/>
    <property type="project" value="InterPro"/>
</dbReference>
<dbReference type="InterPro" id="IPR051674">
    <property type="entry name" value="Malate_Decarboxylase"/>
</dbReference>
<evidence type="ECO:0000256" key="3">
    <source>
        <dbReference type="ARBA" id="ARBA00022723"/>
    </source>
</evidence>
<dbReference type="InterPro" id="IPR046346">
    <property type="entry name" value="Aminoacid_DH-like_N_sf"/>
</dbReference>
<dbReference type="GO" id="GO:0046872">
    <property type="term" value="F:metal ion binding"/>
    <property type="evidence" value="ECO:0007669"/>
    <property type="project" value="UniProtKB-KW"/>
</dbReference>
<dbReference type="InterPro" id="IPR012301">
    <property type="entry name" value="Malic_N_dom"/>
</dbReference>
<feature type="binding site" evidence="7">
    <location>
        <position position="134"/>
    </location>
    <ligand>
        <name>a divalent metal cation</name>
        <dbReference type="ChEBI" id="CHEBI:60240"/>
    </ligand>
</feature>
<dbReference type="AlphaFoldDB" id="A0A2Z4GAZ9"/>
<evidence type="ECO:0000256" key="6">
    <source>
        <dbReference type="PIRSR" id="PIRSR000106-2"/>
    </source>
</evidence>
<evidence type="ECO:0000313" key="10">
    <source>
        <dbReference type="EMBL" id="AWV98459.1"/>
    </source>
</evidence>
<accession>A0A2Z4GAZ9</accession>
<dbReference type="SUPFAM" id="SSF53223">
    <property type="entry name" value="Aminoacid dehydrogenase-like, N-terminal domain"/>
    <property type="match status" value="1"/>
</dbReference>
<feature type="active site" description="Proton donor" evidence="5">
    <location>
        <position position="37"/>
    </location>
</feature>
<evidence type="ECO:0000256" key="7">
    <source>
        <dbReference type="PIRSR" id="PIRSR000106-3"/>
    </source>
</evidence>
<dbReference type="PANTHER" id="PTHR43237">
    <property type="entry name" value="NADP-DEPENDENT MALIC ENZYME"/>
    <property type="match status" value="1"/>
</dbReference>
<dbReference type="OrthoDB" id="9805787at2"/>
<name>A0A2Z4GAZ9_9BACT</name>
<evidence type="ECO:0000256" key="5">
    <source>
        <dbReference type="PIRSR" id="PIRSR000106-1"/>
    </source>
</evidence>
<sequence length="399" mass="42843">MPDYYKKSIDLHKKLRGKIEISNKTKVESKEDLAVVYSPGVAQPCLAIQENPELAYDYTIKGNTVAIVSDGSAVLGLGNIGPKAAIPVMEGKAMLFKKFGGVDAFPICLDTQNPQEIIDTVKRISPVFGGVNLEDISAPRCFEIEAALQDIGIPVFHDDQHGTAIVTLAGILNSCKVLDKKFDELKVVVNGAGSAGVAISKLLRCISLDPSQCLSVREIIICDSKGIIHKNRTNLNSVKEELLTFSNPNNVEGYLQDAIKDADVFIGVSKGNILSAEDVKTMNINPVIFALANPEPEIAPEEAYKGGAAIVATGRSDYPNQVNNVLVFPGIFRGALDGRAKKITPIMKLAAAYALADCVENPTRERIIPSSFDEGIANKVSSAVANSCSVISEHNHNRI</sequence>
<comment type="cofactor">
    <cofactor evidence="1">
        <name>Mn(2+)</name>
        <dbReference type="ChEBI" id="CHEBI:29035"/>
    </cofactor>
</comment>
<dbReference type="PIRSF" id="PIRSF000106">
    <property type="entry name" value="ME"/>
    <property type="match status" value="1"/>
</dbReference>
<organism evidence="10 11">
    <name type="scientific">Arcticibacterium luteifluviistationis</name>
    <dbReference type="NCBI Taxonomy" id="1784714"/>
    <lineage>
        <taxon>Bacteria</taxon>
        <taxon>Pseudomonadati</taxon>
        <taxon>Bacteroidota</taxon>
        <taxon>Cytophagia</taxon>
        <taxon>Cytophagales</taxon>
        <taxon>Leadbetterellaceae</taxon>
        <taxon>Arcticibacterium</taxon>
    </lineage>
</organism>
<evidence type="ECO:0000259" key="8">
    <source>
        <dbReference type="SMART" id="SM00919"/>
    </source>
</evidence>
<evidence type="ECO:0000256" key="4">
    <source>
        <dbReference type="ARBA" id="ARBA00023002"/>
    </source>
</evidence>
<feature type="binding site" evidence="7">
    <location>
        <position position="159"/>
    </location>
    <ligand>
        <name>a divalent metal cation</name>
        <dbReference type="ChEBI" id="CHEBI:60240"/>
    </ligand>
</feature>
<keyword evidence="11" id="KW-1185">Reference proteome</keyword>
<dbReference type="SMART" id="SM01274">
    <property type="entry name" value="malic"/>
    <property type="match status" value="1"/>
</dbReference>
<keyword evidence="3 7" id="KW-0479">Metal-binding</keyword>
<dbReference type="PANTHER" id="PTHR43237:SF4">
    <property type="entry name" value="NADP-DEPENDENT MALIC ENZYME"/>
    <property type="match status" value="1"/>
</dbReference>
<evidence type="ECO:0000259" key="9">
    <source>
        <dbReference type="SMART" id="SM01274"/>
    </source>
</evidence>
<feature type="domain" description="Malic enzyme NAD-binding" evidence="8">
    <location>
        <begin position="160"/>
        <end position="389"/>
    </location>
</feature>
<dbReference type="InterPro" id="IPR045213">
    <property type="entry name" value="Malic_NAD-bd_bact_type"/>
</dbReference>
<evidence type="ECO:0000256" key="2">
    <source>
        <dbReference type="ARBA" id="ARBA00008785"/>
    </source>
</evidence>
<dbReference type="InterPro" id="IPR037062">
    <property type="entry name" value="Malic_N_dom_sf"/>
</dbReference>
<comment type="cofactor">
    <cofactor evidence="7">
        <name>Mg(2+)</name>
        <dbReference type="ChEBI" id="CHEBI:18420"/>
    </cofactor>
    <cofactor evidence="7">
        <name>Mn(2+)</name>
        <dbReference type="ChEBI" id="CHEBI:29035"/>
    </cofactor>
    <text evidence="7">Divalent metal cations. Prefers magnesium or manganese.</text>
</comment>
<dbReference type="Pfam" id="PF03949">
    <property type="entry name" value="Malic_M"/>
    <property type="match status" value="1"/>
</dbReference>
<reference evidence="10 11" key="1">
    <citation type="submission" date="2018-05" db="EMBL/GenBank/DDBJ databases">
        <title>Complete genome sequence of Arcticibacterium luteifluviistationis SM1504T, a cytophagaceae bacterium isolated from Arctic surface seawater.</title>
        <authorList>
            <person name="Li Y."/>
            <person name="Qin Q.-L."/>
        </authorList>
    </citation>
    <scope>NUCLEOTIDE SEQUENCE [LARGE SCALE GENOMIC DNA]</scope>
    <source>
        <strain evidence="10 11">SM1504</strain>
    </source>
</reference>
<dbReference type="InterPro" id="IPR012302">
    <property type="entry name" value="Malic_NAD-bd"/>
</dbReference>
<dbReference type="Gene3D" id="3.40.50.10380">
    <property type="entry name" value="Malic enzyme, N-terminal domain"/>
    <property type="match status" value="1"/>
</dbReference>
<dbReference type="Gene3D" id="3.40.50.720">
    <property type="entry name" value="NAD(P)-binding Rossmann-like Domain"/>
    <property type="match status" value="1"/>
</dbReference>
<feature type="binding site" evidence="6">
    <location>
        <position position="323"/>
    </location>
    <ligand>
        <name>(S)-malate</name>
        <dbReference type="ChEBI" id="CHEBI:15589"/>
    </ligand>
</feature>
<dbReference type="Pfam" id="PF00390">
    <property type="entry name" value="malic"/>
    <property type="match status" value="1"/>
</dbReference>
<feature type="binding site" evidence="7">
    <location>
        <position position="135"/>
    </location>
    <ligand>
        <name>a divalent metal cation</name>
        <dbReference type="ChEBI" id="CHEBI:60240"/>
    </ligand>
</feature>
<dbReference type="InterPro" id="IPR001891">
    <property type="entry name" value="Malic_OxRdtase"/>
</dbReference>
<dbReference type="GO" id="GO:0051287">
    <property type="term" value="F:NAD binding"/>
    <property type="evidence" value="ECO:0007669"/>
    <property type="project" value="InterPro"/>
</dbReference>
<evidence type="ECO:0000256" key="1">
    <source>
        <dbReference type="ARBA" id="ARBA00001936"/>
    </source>
</evidence>
<dbReference type="KEGG" id="als:DJ013_09860"/>
<dbReference type="PROSITE" id="PS00331">
    <property type="entry name" value="MALIC_ENZYMES"/>
    <property type="match status" value="1"/>
</dbReference>
<feature type="domain" description="Malic enzyme N-terminal" evidence="9">
    <location>
        <begin position="16"/>
        <end position="149"/>
    </location>
</feature>
<dbReference type="SUPFAM" id="SSF51735">
    <property type="entry name" value="NAD(P)-binding Rossmann-fold domains"/>
    <property type="match status" value="1"/>
</dbReference>
<feature type="binding site" evidence="6">
    <location>
        <position position="293"/>
    </location>
    <ligand>
        <name>(S)-malate</name>
        <dbReference type="ChEBI" id="CHEBI:15589"/>
    </ligand>
</feature>
<proteinExistence type="inferred from homology"/>
<protein>
    <submittedName>
        <fullName evidence="10">NAD-dependent malic enzyme</fullName>
    </submittedName>
</protein>
<gene>
    <name evidence="10" type="ORF">DJ013_09860</name>
</gene>
<dbReference type="RefSeq" id="WP_111371652.1">
    <property type="nucleotide sequence ID" value="NZ_CP029480.1"/>
</dbReference>
<dbReference type="Proteomes" id="UP000249873">
    <property type="component" value="Chromosome"/>
</dbReference>
<dbReference type="FunFam" id="3.40.50.10380:FF:000003">
    <property type="entry name" value="NADP-dependent malic enzyme"/>
    <property type="match status" value="1"/>
</dbReference>
<dbReference type="InterPro" id="IPR036291">
    <property type="entry name" value="NAD(P)-bd_dom_sf"/>
</dbReference>
<dbReference type="EMBL" id="CP029480">
    <property type="protein sequence ID" value="AWV98459.1"/>
    <property type="molecule type" value="Genomic_DNA"/>
</dbReference>
<dbReference type="SMART" id="SM00919">
    <property type="entry name" value="Malic_M"/>
    <property type="match status" value="1"/>
</dbReference>
<feature type="active site" description="Proton acceptor" evidence="5">
    <location>
        <position position="92"/>
    </location>
</feature>
<keyword evidence="4" id="KW-0560">Oxidoreductase</keyword>
<comment type="similarity">
    <text evidence="2">Belongs to the malic enzymes family.</text>
</comment>
<dbReference type="InterPro" id="IPR015884">
    <property type="entry name" value="Malic_enzyme_CS"/>
</dbReference>
<dbReference type="GO" id="GO:0004470">
    <property type="term" value="F:malic enzyme activity"/>
    <property type="evidence" value="ECO:0007669"/>
    <property type="project" value="InterPro"/>
</dbReference>